<protein>
    <submittedName>
        <fullName evidence="4">N-acetylmannosaminyltransferase</fullName>
        <ecNumber evidence="4">2.4.1.187</ecNumber>
    </submittedName>
</protein>
<dbReference type="PANTHER" id="PTHR34136">
    <property type="match status" value="1"/>
</dbReference>
<dbReference type="PANTHER" id="PTHR34136:SF1">
    <property type="entry name" value="UDP-N-ACETYL-D-MANNOSAMINURONIC ACID TRANSFERASE"/>
    <property type="match status" value="1"/>
</dbReference>
<feature type="region of interest" description="Disordered" evidence="3">
    <location>
        <begin position="281"/>
        <end position="314"/>
    </location>
</feature>
<dbReference type="EMBL" id="CP036526">
    <property type="protein sequence ID" value="QDT08780.1"/>
    <property type="molecule type" value="Genomic_DNA"/>
</dbReference>
<dbReference type="AlphaFoldDB" id="A0A517NNT0"/>
<evidence type="ECO:0000313" key="5">
    <source>
        <dbReference type="Proteomes" id="UP000319817"/>
    </source>
</evidence>
<dbReference type="Pfam" id="PF03808">
    <property type="entry name" value="Glyco_tran_WecG"/>
    <property type="match status" value="1"/>
</dbReference>
<dbReference type="Proteomes" id="UP000319817">
    <property type="component" value="Chromosome"/>
</dbReference>
<organism evidence="4 5">
    <name type="scientific">Stieleria marina</name>
    <dbReference type="NCBI Taxonomy" id="1930275"/>
    <lineage>
        <taxon>Bacteria</taxon>
        <taxon>Pseudomonadati</taxon>
        <taxon>Planctomycetota</taxon>
        <taxon>Planctomycetia</taxon>
        <taxon>Pirellulales</taxon>
        <taxon>Pirellulaceae</taxon>
        <taxon>Stieleria</taxon>
    </lineage>
</organism>
<dbReference type="EC" id="2.4.1.187" evidence="4"/>
<evidence type="ECO:0000256" key="1">
    <source>
        <dbReference type="ARBA" id="ARBA00022676"/>
    </source>
</evidence>
<proteinExistence type="predicted"/>
<accession>A0A517NNT0</accession>
<sequence length="329" mass="36318">MSRVVNLIADAEKTNSVLSHDDKANVTATTQRKSCSTVLVMDIPITNITTEEVIDDVSSILSSAVNHPKMLFFANAHTMNLAANNPSYRAALRAADHVFGDGTGVRWAAGMRGVKLADNVNGTDLTPRLLSTRQPRTASYYLLGADPKTIHNAAHSAQKRFRNWRLAGFHHGYIQSDTETAAAIERINQVAPDMLLVGMGNPIQELWIQQNLDRLNVKVCIGVGGLFDFWSGNFSRAPQWLRRIGHEWLWRLWQQPVGKFSRYLIGNPLFLVRAFSSVKADGQRQTSPTPTSDQTPTPASRVDESHQQGAAHYPAGFDTLKTITSETGV</sequence>
<dbReference type="OrthoDB" id="9771846at2"/>
<evidence type="ECO:0000313" key="4">
    <source>
        <dbReference type="EMBL" id="QDT08780.1"/>
    </source>
</evidence>
<gene>
    <name evidence="4" type="primary">tagA_1</name>
    <name evidence="4" type="ORF">K239x_07220</name>
</gene>
<name>A0A517NNT0_9BACT</name>
<keyword evidence="1 4" id="KW-0328">Glycosyltransferase</keyword>
<feature type="compositionally biased region" description="Low complexity" evidence="3">
    <location>
        <begin position="285"/>
        <end position="298"/>
    </location>
</feature>
<keyword evidence="2 4" id="KW-0808">Transferase</keyword>
<evidence type="ECO:0000256" key="3">
    <source>
        <dbReference type="SAM" id="MobiDB-lite"/>
    </source>
</evidence>
<dbReference type="InterPro" id="IPR004629">
    <property type="entry name" value="WecG_TagA_CpsF"/>
</dbReference>
<evidence type="ECO:0000256" key="2">
    <source>
        <dbReference type="ARBA" id="ARBA00022679"/>
    </source>
</evidence>
<dbReference type="RefSeq" id="WP_145416263.1">
    <property type="nucleotide sequence ID" value="NZ_CP036526.1"/>
</dbReference>
<keyword evidence="5" id="KW-1185">Reference proteome</keyword>
<dbReference type="NCBIfam" id="TIGR00696">
    <property type="entry name" value="wecG_tagA_cpsF"/>
    <property type="match status" value="1"/>
</dbReference>
<dbReference type="CDD" id="cd06533">
    <property type="entry name" value="Glyco_transf_WecG_TagA"/>
    <property type="match status" value="1"/>
</dbReference>
<dbReference type="GO" id="GO:0047244">
    <property type="term" value="F:N-acetylglucosaminyldiphosphoundecaprenol N-acetyl-beta-D-mannosaminyltransferase activity"/>
    <property type="evidence" value="ECO:0007669"/>
    <property type="project" value="UniProtKB-EC"/>
</dbReference>
<reference evidence="4 5" key="1">
    <citation type="submission" date="2019-02" db="EMBL/GenBank/DDBJ databases">
        <title>Deep-cultivation of Planctomycetes and their phenomic and genomic characterization uncovers novel biology.</title>
        <authorList>
            <person name="Wiegand S."/>
            <person name="Jogler M."/>
            <person name="Boedeker C."/>
            <person name="Pinto D."/>
            <person name="Vollmers J."/>
            <person name="Rivas-Marin E."/>
            <person name="Kohn T."/>
            <person name="Peeters S.H."/>
            <person name="Heuer A."/>
            <person name="Rast P."/>
            <person name="Oberbeckmann S."/>
            <person name="Bunk B."/>
            <person name="Jeske O."/>
            <person name="Meyerdierks A."/>
            <person name="Storesund J.E."/>
            <person name="Kallscheuer N."/>
            <person name="Luecker S."/>
            <person name="Lage O.M."/>
            <person name="Pohl T."/>
            <person name="Merkel B.J."/>
            <person name="Hornburger P."/>
            <person name="Mueller R.-W."/>
            <person name="Bruemmer F."/>
            <person name="Labrenz M."/>
            <person name="Spormann A.M."/>
            <person name="Op den Camp H."/>
            <person name="Overmann J."/>
            <person name="Amann R."/>
            <person name="Jetten M.S.M."/>
            <person name="Mascher T."/>
            <person name="Medema M.H."/>
            <person name="Devos D.P."/>
            <person name="Kaster A.-K."/>
            <person name="Ovreas L."/>
            <person name="Rohde M."/>
            <person name="Galperin M.Y."/>
            <person name="Jogler C."/>
        </authorList>
    </citation>
    <scope>NUCLEOTIDE SEQUENCE [LARGE SCALE GENOMIC DNA]</scope>
    <source>
        <strain evidence="4 5">K23_9</strain>
    </source>
</reference>